<keyword evidence="1" id="KW-1185">Reference proteome</keyword>
<evidence type="ECO:0000313" key="1">
    <source>
        <dbReference type="Proteomes" id="UP000515146"/>
    </source>
</evidence>
<accession>A0A6P6Y2P1</accession>
<sequence>MATKLLTISFVLTIIIIVILVNNNHHVDGTILSRLLMRRAMRRMGGGGSFGGYGGYPYPMIMPMGGPMLGNPFGGIGAMADARLRLRKGGYGGIHNGRIYGGGFGRRDGGYGSIGPGGIYGGGFGRR</sequence>
<name>A0A6P6Y2P1_DERPT</name>
<dbReference type="InParanoid" id="A0A6P6Y2P1"/>
<gene>
    <name evidence="2" type="primary">LOC113793887</name>
</gene>
<protein>
    <submittedName>
        <fullName evidence="2">Ctenidin-3-like</fullName>
    </submittedName>
</protein>
<dbReference type="Proteomes" id="UP000515146">
    <property type="component" value="Unplaced"/>
</dbReference>
<evidence type="ECO:0000313" key="2">
    <source>
        <dbReference type="RefSeq" id="XP_027199767.1"/>
    </source>
</evidence>
<dbReference type="RefSeq" id="XP_027199767.1">
    <property type="nucleotide sequence ID" value="XM_027343966.1"/>
</dbReference>
<dbReference type="KEGG" id="dpte:113793887"/>
<dbReference type="AlphaFoldDB" id="A0A6P6Y2P1"/>
<proteinExistence type="predicted"/>
<reference evidence="2" key="1">
    <citation type="submission" date="2025-08" db="UniProtKB">
        <authorList>
            <consortium name="RefSeq"/>
        </authorList>
    </citation>
    <scope>IDENTIFICATION</scope>
    <source>
        <strain evidence="2">Airmid</strain>
    </source>
</reference>
<organism evidence="1 2">
    <name type="scientific">Dermatophagoides pteronyssinus</name>
    <name type="common">European house dust mite</name>
    <dbReference type="NCBI Taxonomy" id="6956"/>
    <lineage>
        <taxon>Eukaryota</taxon>
        <taxon>Metazoa</taxon>
        <taxon>Ecdysozoa</taxon>
        <taxon>Arthropoda</taxon>
        <taxon>Chelicerata</taxon>
        <taxon>Arachnida</taxon>
        <taxon>Acari</taxon>
        <taxon>Acariformes</taxon>
        <taxon>Sarcoptiformes</taxon>
        <taxon>Astigmata</taxon>
        <taxon>Psoroptidia</taxon>
        <taxon>Analgoidea</taxon>
        <taxon>Pyroglyphidae</taxon>
        <taxon>Dermatophagoidinae</taxon>
        <taxon>Dermatophagoides</taxon>
    </lineage>
</organism>